<name>A0A4R5CMD0_9ACTN</name>
<reference evidence="2 3" key="1">
    <citation type="submission" date="2019-03" db="EMBL/GenBank/DDBJ databases">
        <title>Draft genome sequences of novel Actinobacteria.</title>
        <authorList>
            <person name="Sahin N."/>
            <person name="Ay H."/>
            <person name="Saygin H."/>
        </authorList>
    </citation>
    <scope>NUCLEOTIDE SEQUENCE [LARGE SCALE GENOMIC DNA]</scope>
    <source>
        <strain evidence="2 3">5K138</strain>
    </source>
</reference>
<feature type="domain" description="Xylose isomerase-like TIM barrel" evidence="1">
    <location>
        <begin position="32"/>
        <end position="271"/>
    </location>
</feature>
<dbReference type="InterPro" id="IPR036237">
    <property type="entry name" value="Xyl_isomerase-like_sf"/>
</dbReference>
<sequence length="276" mass="28895">MSVVDRLCYAIASPDVDVMPIAWTGPAGGVCAALAELGYGGVEVQVRDPRGFDTSDFARVLADHGLDLVSVSTGPAAADGLVLTASNENNRRATVERLKRIADFAAEHGATVAIGSIRGGSKAAGSRDLALERLHETVNVLVEHVAGTGVTFLLEPQSRMATDLLNTVEEVLDFAAGFPSSALALEVDTFHMMGEEGSLGGPLVAAHLAGRLAHVQVGDSHRRWPGSGLVPWPEVLGVLGALGYQGWLSVEIEQKPSSPVAAERALRFLRSMAGRA</sequence>
<dbReference type="InterPro" id="IPR013022">
    <property type="entry name" value="Xyl_isomerase-like_TIM-brl"/>
</dbReference>
<evidence type="ECO:0000313" key="2">
    <source>
        <dbReference type="EMBL" id="TDE01146.1"/>
    </source>
</evidence>
<protein>
    <submittedName>
        <fullName evidence="2">Sugar phosphate isomerase/epimerase</fullName>
    </submittedName>
</protein>
<dbReference type="RefSeq" id="WP_131899165.1">
    <property type="nucleotide sequence ID" value="NZ_SMKZ01000043.1"/>
</dbReference>
<dbReference type="InterPro" id="IPR050312">
    <property type="entry name" value="IolE/XylAMocC-like"/>
</dbReference>
<dbReference type="AlphaFoldDB" id="A0A4R5CMD0"/>
<dbReference type="OrthoDB" id="9814946at2"/>
<dbReference type="GO" id="GO:0016853">
    <property type="term" value="F:isomerase activity"/>
    <property type="evidence" value="ECO:0007669"/>
    <property type="project" value="UniProtKB-KW"/>
</dbReference>
<organism evidence="2 3">
    <name type="scientific">Jiangella asiatica</name>
    <dbReference type="NCBI Taxonomy" id="2530372"/>
    <lineage>
        <taxon>Bacteria</taxon>
        <taxon>Bacillati</taxon>
        <taxon>Actinomycetota</taxon>
        <taxon>Actinomycetes</taxon>
        <taxon>Jiangellales</taxon>
        <taxon>Jiangellaceae</taxon>
        <taxon>Jiangella</taxon>
    </lineage>
</organism>
<keyword evidence="3" id="KW-1185">Reference proteome</keyword>
<dbReference type="InParanoid" id="A0A4R5CMD0"/>
<evidence type="ECO:0000259" key="1">
    <source>
        <dbReference type="Pfam" id="PF01261"/>
    </source>
</evidence>
<proteinExistence type="predicted"/>
<gene>
    <name evidence="2" type="ORF">E1269_23575</name>
</gene>
<dbReference type="EMBL" id="SMKZ01000043">
    <property type="protein sequence ID" value="TDE01146.1"/>
    <property type="molecule type" value="Genomic_DNA"/>
</dbReference>
<dbReference type="Proteomes" id="UP000294739">
    <property type="component" value="Unassembled WGS sequence"/>
</dbReference>
<dbReference type="PANTHER" id="PTHR12110">
    <property type="entry name" value="HYDROXYPYRUVATE ISOMERASE"/>
    <property type="match status" value="1"/>
</dbReference>
<evidence type="ECO:0000313" key="3">
    <source>
        <dbReference type="Proteomes" id="UP000294739"/>
    </source>
</evidence>
<keyword evidence="2" id="KW-0413">Isomerase</keyword>
<dbReference type="Pfam" id="PF01261">
    <property type="entry name" value="AP_endonuc_2"/>
    <property type="match status" value="1"/>
</dbReference>
<accession>A0A4R5CMD0</accession>
<dbReference type="SUPFAM" id="SSF51658">
    <property type="entry name" value="Xylose isomerase-like"/>
    <property type="match status" value="1"/>
</dbReference>
<dbReference type="Gene3D" id="3.20.20.150">
    <property type="entry name" value="Divalent-metal-dependent TIM barrel enzymes"/>
    <property type="match status" value="1"/>
</dbReference>
<comment type="caution">
    <text evidence="2">The sequence shown here is derived from an EMBL/GenBank/DDBJ whole genome shotgun (WGS) entry which is preliminary data.</text>
</comment>